<dbReference type="VEuPathDB" id="FungiDB:BO71DRAFT_430225"/>
<dbReference type="SUPFAM" id="SSF47336">
    <property type="entry name" value="ACP-like"/>
    <property type="match status" value="1"/>
</dbReference>
<keyword evidence="1" id="KW-0596">Phosphopantetheine</keyword>
<evidence type="ECO:0000256" key="2">
    <source>
        <dbReference type="ARBA" id="ARBA00022553"/>
    </source>
</evidence>
<dbReference type="InterPro" id="IPR042099">
    <property type="entry name" value="ANL_N_sf"/>
</dbReference>
<organism evidence="5 6">
    <name type="scientific">Aspergillus ellipticus CBS 707.79</name>
    <dbReference type="NCBI Taxonomy" id="1448320"/>
    <lineage>
        <taxon>Eukaryota</taxon>
        <taxon>Fungi</taxon>
        <taxon>Dikarya</taxon>
        <taxon>Ascomycota</taxon>
        <taxon>Pezizomycotina</taxon>
        <taxon>Eurotiomycetes</taxon>
        <taxon>Eurotiomycetidae</taxon>
        <taxon>Eurotiales</taxon>
        <taxon>Aspergillaceae</taxon>
        <taxon>Aspergillus</taxon>
        <taxon>Aspergillus subgen. Circumdati</taxon>
    </lineage>
</organism>
<dbReference type="OrthoDB" id="416786at2759"/>
<dbReference type="GO" id="GO:0043041">
    <property type="term" value="P:amino acid activation for nonribosomal peptide biosynthetic process"/>
    <property type="evidence" value="ECO:0007669"/>
    <property type="project" value="TreeGrafter"/>
</dbReference>
<keyword evidence="5" id="KW-0808">Transferase</keyword>
<dbReference type="GO" id="GO:0005737">
    <property type="term" value="C:cytoplasm"/>
    <property type="evidence" value="ECO:0007669"/>
    <property type="project" value="TreeGrafter"/>
</dbReference>
<accession>A0A319D9U6</accession>
<dbReference type="InterPro" id="IPR009081">
    <property type="entry name" value="PP-bd_ACP"/>
</dbReference>
<protein>
    <submittedName>
        <fullName evidence="5">CoA-dependent acyltransferase</fullName>
    </submittedName>
</protein>
<dbReference type="GO" id="GO:0016874">
    <property type="term" value="F:ligase activity"/>
    <property type="evidence" value="ECO:0007669"/>
    <property type="project" value="UniProtKB-KW"/>
</dbReference>
<evidence type="ECO:0000313" key="6">
    <source>
        <dbReference type="Proteomes" id="UP000247810"/>
    </source>
</evidence>
<dbReference type="PANTHER" id="PTHR45527">
    <property type="entry name" value="NONRIBOSOMAL PEPTIDE SYNTHETASE"/>
    <property type="match status" value="1"/>
</dbReference>
<dbReference type="STRING" id="1448320.A0A319D9U6"/>
<feature type="domain" description="Carrier" evidence="4">
    <location>
        <begin position="128"/>
        <end position="204"/>
    </location>
</feature>
<keyword evidence="2" id="KW-0597">Phosphoprotein</keyword>
<dbReference type="GO" id="GO:0031177">
    <property type="term" value="F:phosphopantetheine binding"/>
    <property type="evidence" value="ECO:0007669"/>
    <property type="project" value="TreeGrafter"/>
</dbReference>
<dbReference type="SUPFAM" id="SSF52777">
    <property type="entry name" value="CoA-dependent acyltransferases"/>
    <property type="match status" value="1"/>
</dbReference>
<dbReference type="SUPFAM" id="SSF56801">
    <property type="entry name" value="Acetyl-CoA synthetase-like"/>
    <property type="match status" value="1"/>
</dbReference>
<keyword evidence="6" id="KW-1185">Reference proteome</keyword>
<dbReference type="InterPro" id="IPR023213">
    <property type="entry name" value="CAT-like_dom_sf"/>
</dbReference>
<dbReference type="Pfam" id="PF00550">
    <property type="entry name" value="PP-binding"/>
    <property type="match status" value="1"/>
</dbReference>
<dbReference type="PROSITE" id="PS00012">
    <property type="entry name" value="PHOSPHOPANTETHEINE"/>
    <property type="match status" value="1"/>
</dbReference>
<dbReference type="EMBL" id="KZ825876">
    <property type="protein sequence ID" value="PYH94186.1"/>
    <property type="molecule type" value="Genomic_DNA"/>
</dbReference>
<dbReference type="AlphaFoldDB" id="A0A319D9U6"/>
<keyword evidence="3" id="KW-0436">Ligase</keyword>
<dbReference type="GO" id="GO:0016746">
    <property type="term" value="F:acyltransferase activity"/>
    <property type="evidence" value="ECO:0007669"/>
    <property type="project" value="UniProtKB-KW"/>
</dbReference>
<dbReference type="Gene3D" id="1.10.1200.10">
    <property type="entry name" value="ACP-like"/>
    <property type="match status" value="1"/>
</dbReference>
<evidence type="ECO:0000256" key="1">
    <source>
        <dbReference type="ARBA" id="ARBA00022450"/>
    </source>
</evidence>
<dbReference type="PROSITE" id="PS50075">
    <property type="entry name" value="CARRIER"/>
    <property type="match status" value="1"/>
</dbReference>
<name>A0A319D9U6_9EURO</name>
<evidence type="ECO:0000313" key="5">
    <source>
        <dbReference type="EMBL" id="PYH94186.1"/>
    </source>
</evidence>
<dbReference type="Gene3D" id="3.30.559.10">
    <property type="entry name" value="Chloramphenicol acetyltransferase-like domain"/>
    <property type="match status" value="1"/>
</dbReference>
<sequence length="383" mass="42564">MTAVWKAGGALTSMDPTHPDDRLLAIMEELGAKIVISDTAHRSKFENAGVHVIWDMEDLPRILENEGLPISRDDAWRMAGVKPNDLAFSYIWNAEYNGGARILQFASYAYIASVGENFRTLLHGATLCVPSEREQTLAELWATTLYQDVKAIGRQDDFLALGGDSLEAIRLVSAARAKNIELTTQNILLCPVLKDMAKLATICHGNDTAVSNGIHDDPTPSNGPFTLSATDFQEWAAFVGALNGGWIDHFAYDFSGPLDLKKLQQSGKGLANTHPILRTIFKSINNRIYMDIPPNHNPPFTIHTCTPDNLETKSNEIYSKDRISPLGHPILRFDPITTSPTHHRLIMRLSHAQYDGFCASTFLHHLRLLYFSQPLPPTLPCHQ</sequence>
<gene>
    <name evidence="5" type="ORF">BO71DRAFT_430225</name>
</gene>
<dbReference type="GO" id="GO:0044550">
    <property type="term" value="P:secondary metabolite biosynthetic process"/>
    <property type="evidence" value="ECO:0007669"/>
    <property type="project" value="TreeGrafter"/>
</dbReference>
<dbReference type="InterPro" id="IPR036736">
    <property type="entry name" value="ACP-like_sf"/>
</dbReference>
<evidence type="ECO:0000259" key="4">
    <source>
        <dbReference type="PROSITE" id="PS50075"/>
    </source>
</evidence>
<dbReference type="Proteomes" id="UP000247810">
    <property type="component" value="Unassembled WGS sequence"/>
</dbReference>
<dbReference type="InterPro" id="IPR006162">
    <property type="entry name" value="Ppantetheine_attach_site"/>
</dbReference>
<evidence type="ECO:0000256" key="3">
    <source>
        <dbReference type="ARBA" id="ARBA00022598"/>
    </source>
</evidence>
<reference evidence="5 6" key="1">
    <citation type="submission" date="2018-02" db="EMBL/GenBank/DDBJ databases">
        <title>The genomes of Aspergillus section Nigri reveals drivers in fungal speciation.</title>
        <authorList>
            <consortium name="DOE Joint Genome Institute"/>
            <person name="Vesth T.C."/>
            <person name="Nybo J."/>
            <person name="Theobald S."/>
            <person name="Brandl J."/>
            <person name="Frisvad J.C."/>
            <person name="Nielsen K.F."/>
            <person name="Lyhne E.K."/>
            <person name="Kogle M.E."/>
            <person name="Kuo A."/>
            <person name="Riley R."/>
            <person name="Clum A."/>
            <person name="Nolan M."/>
            <person name="Lipzen A."/>
            <person name="Salamov A."/>
            <person name="Henrissat B."/>
            <person name="Wiebenga A."/>
            <person name="De vries R.P."/>
            <person name="Grigoriev I.V."/>
            <person name="Mortensen U.H."/>
            <person name="Andersen M.R."/>
            <person name="Baker S.E."/>
        </authorList>
    </citation>
    <scope>NUCLEOTIDE SEQUENCE [LARGE SCALE GENOMIC DNA]</scope>
    <source>
        <strain evidence="5 6">CBS 707.79</strain>
    </source>
</reference>
<keyword evidence="5" id="KW-0012">Acyltransferase</keyword>
<dbReference type="Gene3D" id="3.40.50.12780">
    <property type="entry name" value="N-terminal domain of ligase-like"/>
    <property type="match status" value="1"/>
</dbReference>
<dbReference type="PANTHER" id="PTHR45527:SF16">
    <property type="entry name" value="NONRIBOSOMAL PEPTIDE SYNTHASE ATNA-RELATED"/>
    <property type="match status" value="1"/>
</dbReference>
<proteinExistence type="predicted"/>